<sequence length="168" mass="18959">MNFDETEQGAETDLVDEGRAVDNVNLDFRKVFDTVSYDGAELTLSKFTDDTNPGGVADTPEGCAAIQRDLDRLEKWAERNLMQFNKGKCKVLHLGRNNPRHQYMLEADRLESSLEERDLRVLVDTKLNMIQQCAFAAKRANGILECIRRSVASRSRGGDLLGPSTQHW</sequence>
<gene>
    <name evidence="1" type="ORF">GRJ2_002730700</name>
</gene>
<accession>A0ABC9XZ98</accession>
<dbReference type="EMBL" id="BAAFJT010000040">
    <property type="protein sequence ID" value="GAB0202651.1"/>
    <property type="molecule type" value="Genomic_DNA"/>
</dbReference>
<keyword evidence="2" id="KW-1185">Reference proteome</keyword>
<dbReference type="Proteomes" id="UP001623348">
    <property type="component" value="Unassembled WGS sequence"/>
</dbReference>
<reference evidence="1 2" key="1">
    <citation type="submission" date="2024-06" db="EMBL/GenBank/DDBJ databases">
        <title>The draft genome of Grus japonensis, version 3.</title>
        <authorList>
            <person name="Nabeshima K."/>
            <person name="Suzuki S."/>
            <person name="Onuma M."/>
        </authorList>
    </citation>
    <scope>NUCLEOTIDE SEQUENCE [LARGE SCALE GENOMIC DNA]</scope>
    <source>
        <strain evidence="1 2">451A</strain>
    </source>
</reference>
<dbReference type="AlphaFoldDB" id="A0ABC9XZ98"/>
<protein>
    <submittedName>
        <fullName evidence="1">Mitochondrial enolase superfamily member 1</fullName>
    </submittedName>
</protein>
<dbReference type="PRINTS" id="PR01345">
    <property type="entry name" value="CERVTRCPTASE"/>
</dbReference>
<dbReference type="PANTHER" id="PTHR33332">
    <property type="entry name" value="REVERSE TRANSCRIPTASE DOMAIN-CONTAINING PROTEIN"/>
    <property type="match status" value="1"/>
</dbReference>
<organism evidence="1 2">
    <name type="scientific">Grus japonensis</name>
    <name type="common">Japanese crane</name>
    <name type="synonym">Red-crowned crane</name>
    <dbReference type="NCBI Taxonomy" id="30415"/>
    <lineage>
        <taxon>Eukaryota</taxon>
        <taxon>Metazoa</taxon>
        <taxon>Chordata</taxon>
        <taxon>Craniata</taxon>
        <taxon>Vertebrata</taxon>
        <taxon>Euteleostomi</taxon>
        <taxon>Archelosauria</taxon>
        <taxon>Archosauria</taxon>
        <taxon>Dinosauria</taxon>
        <taxon>Saurischia</taxon>
        <taxon>Theropoda</taxon>
        <taxon>Coelurosauria</taxon>
        <taxon>Aves</taxon>
        <taxon>Neognathae</taxon>
        <taxon>Neoaves</taxon>
        <taxon>Gruiformes</taxon>
        <taxon>Gruidae</taxon>
        <taxon>Grus</taxon>
    </lineage>
</organism>
<comment type="caution">
    <text evidence="1">The sequence shown here is derived from an EMBL/GenBank/DDBJ whole genome shotgun (WGS) entry which is preliminary data.</text>
</comment>
<name>A0ABC9XZ98_GRUJA</name>
<evidence type="ECO:0000313" key="1">
    <source>
        <dbReference type="EMBL" id="GAB0202651.1"/>
    </source>
</evidence>
<evidence type="ECO:0000313" key="2">
    <source>
        <dbReference type="Proteomes" id="UP001623348"/>
    </source>
</evidence>
<proteinExistence type="predicted"/>